<evidence type="ECO:0000256" key="7">
    <source>
        <dbReference type="ARBA" id="ARBA00023143"/>
    </source>
</evidence>
<evidence type="ECO:0000313" key="11">
    <source>
        <dbReference type="Proteomes" id="UP001379945"/>
    </source>
</evidence>
<dbReference type="InterPro" id="IPR052205">
    <property type="entry name" value="FliO/MopB"/>
</dbReference>
<dbReference type="PANTHER" id="PTHR38766:SF1">
    <property type="entry name" value="FLAGELLAR PROTEIN FLIO"/>
    <property type="match status" value="1"/>
</dbReference>
<comment type="similarity">
    <text evidence="8">Belongs to the FliO/MopB family.</text>
</comment>
<keyword evidence="10" id="KW-0282">Flagellum</keyword>
<feature type="transmembrane region" description="Helical" evidence="9">
    <location>
        <begin position="6"/>
        <end position="26"/>
    </location>
</feature>
<sequence length="122" mass="12849">MNFSSLTPLLALVAVVLAIPAVLWLLRRGGLGGPGQAGLLRHVASLSLSPSQRVVIVELNTGAAGQWLVLGVSPDRITNLTTLAAPDQVPEALRSPHADPVQQLIHRWRTSNNPGGANDDAR</sequence>
<keyword evidence="10" id="KW-0969">Cilium</keyword>
<evidence type="ECO:0000256" key="3">
    <source>
        <dbReference type="ARBA" id="ARBA00022475"/>
    </source>
</evidence>
<comment type="subcellular location">
    <subcellularLocation>
        <location evidence="1">Bacterial flagellum basal body</location>
    </subcellularLocation>
    <subcellularLocation>
        <location evidence="2">Cell membrane</location>
    </subcellularLocation>
</comment>
<keyword evidence="5 9" id="KW-1133">Transmembrane helix</keyword>
<evidence type="ECO:0000256" key="2">
    <source>
        <dbReference type="ARBA" id="ARBA00004236"/>
    </source>
</evidence>
<protein>
    <submittedName>
        <fullName evidence="10">Flagellar biosynthetic protein FliO</fullName>
    </submittedName>
</protein>
<accession>A0ABU9C794</accession>
<name>A0ABU9C794_9BURK</name>
<evidence type="ECO:0000256" key="1">
    <source>
        <dbReference type="ARBA" id="ARBA00004117"/>
    </source>
</evidence>
<keyword evidence="3" id="KW-1003">Cell membrane</keyword>
<dbReference type="EMBL" id="JBBUTI010000010">
    <property type="protein sequence ID" value="MEK8047693.1"/>
    <property type="molecule type" value="Genomic_DNA"/>
</dbReference>
<dbReference type="InterPro" id="IPR022781">
    <property type="entry name" value="Flagellar_biosynth_FliO"/>
</dbReference>
<evidence type="ECO:0000313" key="10">
    <source>
        <dbReference type="EMBL" id="MEK8047693.1"/>
    </source>
</evidence>
<keyword evidence="6 9" id="KW-0472">Membrane</keyword>
<dbReference type="PANTHER" id="PTHR38766">
    <property type="entry name" value="FLAGELLAR PROTEIN FLIO"/>
    <property type="match status" value="1"/>
</dbReference>
<keyword evidence="10" id="KW-0966">Cell projection</keyword>
<reference evidence="10 11" key="1">
    <citation type="submission" date="2024-04" db="EMBL/GenBank/DDBJ databases">
        <title>Novel species of the genus Ideonella isolated from streams.</title>
        <authorList>
            <person name="Lu H."/>
        </authorList>
    </citation>
    <scope>NUCLEOTIDE SEQUENCE [LARGE SCALE GENOMIC DNA]</scope>
    <source>
        <strain evidence="10 11">LYT19W</strain>
    </source>
</reference>
<comment type="caution">
    <text evidence="10">The sequence shown here is derived from an EMBL/GenBank/DDBJ whole genome shotgun (WGS) entry which is preliminary data.</text>
</comment>
<dbReference type="Pfam" id="PF04347">
    <property type="entry name" value="FliO"/>
    <property type="match status" value="1"/>
</dbReference>
<keyword evidence="7" id="KW-0975">Bacterial flagellum</keyword>
<keyword evidence="11" id="KW-1185">Reference proteome</keyword>
<evidence type="ECO:0000256" key="4">
    <source>
        <dbReference type="ARBA" id="ARBA00022692"/>
    </source>
</evidence>
<evidence type="ECO:0000256" key="5">
    <source>
        <dbReference type="ARBA" id="ARBA00022989"/>
    </source>
</evidence>
<dbReference type="Proteomes" id="UP001379945">
    <property type="component" value="Unassembled WGS sequence"/>
</dbReference>
<organism evidence="10 11">
    <name type="scientific">Ideonella margarita</name>
    <dbReference type="NCBI Taxonomy" id="2984191"/>
    <lineage>
        <taxon>Bacteria</taxon>
        <taxon>Pseudomonadati</taxon>
        <taxon>Pseudomonadota</taxon>
        <taxon>Betaproteobacteria</taxon>
        <taxon>Burkholderiales</taxon>
        <taxon>Sphaerotilaceae</taxon>
        <taxon>Ideonella</taxon>
    </lineage>
</organism>
<keyword evidence="4 9" id="KW-0812">Transmembrane</keyword>
<evidence type="ECO:0000256" key="9">
    <source>
        <dbReference type="SAM" id="Phobius"/>
    </source>
</evidence>
<gene>
    <name evidence="10" type="ORF">AACH00_15125</name>
</gene>
<proteinExistence type="inferred from homology"/>
<evidence type="ECO:0000256" key="8">
    <source>
        <dbReference type="ARBA" id="ARBA00037937"/>
    </source>
</evidence>
<evidence type="ECO:0000256" key="6">
    <source>
        <dbReference type="ARBA" id="ARBA00023136"/>
    </source>
</evidence>
<dbReference type="RefSeq" id="WP_341399999.1">
    <property type="nucleotide sequence ID" value="NZ_JBBUTI010000010.1"/>
</dbReference>